<dbReference type="Proteomes" id="UP000236630">
    <property type="component" value="Unassembled WGS sequence"/>
</dbReference>
<name>A0A2H5QQG3_CITUN</name>
<reference evidence="1 2" key="1">
    <citation type="journal article" date="2017" name="Front. Genet.">
        <title>Draft sequencing of the heterozygous diploid genome of Satsuma (Citrus unshiu Marc.) using a hybrid assembly approach.</title>
        <authorList>
            <person name="Shimizu T."/>
            <person name="Tanizawa Y."/>
            <person name="Mochizuki T."/>
            <person name="Nagasaki H."/>
            <person name="Yoshioka T."/>
            <person name="Toyoda A."/>
            <person name="Fujiyama A."/>
            <person name="Kaminuma E."/>
            <person name="Nakamura Y."/>
        </authorList>
    </citation>
    <scope>NUCLEOTIDE SEQUENCE [LARGE SCALE GENOMIC DNA]</scope>
    <source>
        <strain evidence="2">cv. Miyagawa wase</strain>
    </source>
</reference>
<comment type="caution">
    <text evidence="1">The sequence shown here is derived from an EMBL/GenBank/DDBJ whole genome shotgun (WGS) entry which is preliminary data.</text>
</comment>
<evidence type="ECO:0000313" key="1">
    <source>
        <dbReference type="EMBL" id="GAY66849.1"/>
    </source>
</evidence>
<proteinExistence type="predicted"/>
<gene>
    <name evidence="1" type="ORF">CUMW_252080</name>
</gene>
<feature type="non-terminal residue" evidence="1">
    <location>
        <position position="1"/>
    </location>
</feature>
<dbReference type="EMBL" id="BDQV01000625">
    <property type="protein sequence ID" value="GAY66849.1"/>
    <property type="molecule type" value="Genomic_DNA"/>
</dbReference>
<accession>A0A2H5QQG3</accession>
<keyword evidence="2" id="KW-1185">Reference proteome</keyword>
<evidence type="ECO:0000313" key="2">
    <source>
        <dbReference type="Proteomes" id="UP000236630"/>
    </source>
</evidence>
<protein>
    <submittedName>
        <fullName evidence="1">Uncharacterized protein</fullName>
    </submittedName>
</protein>
<organism evidence="1 2">
    <name type="scientific">Citrus unshiu</name>
    <name type="common">Satsuma mandarin</name>
    <name type="synonym">Citrus nobilis var. unshiu</name>
    <dbReference type="NCBI Taxonomy" id="55188"/>
    <lineage>
        <taxon>Eukaryota</taxon>
        <taxon>Viridiplantae</taxon>
        <taxon>Streptophyta</taxon>
        <taxon>Embryophyta</taxon>
        <taxon>Tracheophyta</taxon>
        <taxon>Spermatophyta</taxon>
        <taxon>Magnoliopsida</taxon>
        <taxon>eudicotyledons</taxon>
        <taxon>Gunneridae</taxon>
        <taxon>Pentapetalae</taxon>
        <taxon>rosids</taxon>
        <taxon>malvids</taxon>
        <taxon>Sapindales</taxon>
        <taxon>Rutaceae</taxon>
        <taxon>Aurantioideae</taxon>
        <taxon>Citrus</taxon>
    </lineage>
</organism>
<dbReference type="AlphaFoldDB" id="A0A2H5QQG3"/>
<sequence length="86" mass="9296">QLRQQLAAAIDVAAALLLQIIVASCTQRSALRLQPCDASVSTQTPSLLLPPPSFTKLLPPPLSHFRVLCCMKLKHPSAPSYFTNSL</sequence>